<dbReference type="Gene3D" id="3.40.50.10350">
    <property type="entry name" value="Glycerate kinase, domain 1"/>
    <property type="match status" value="1"/>
</dbReference>
<evidence type="ECO:0000313" key="5">
    <source>
        <dbReference type="EMBL" id="HIY79163.1"/>
    </source>
</evidence>
<dbReference type="AlphaFoldDB" id="A0A9D1ZD27"/>
<dbReference type="InterPro" id="IPR018193">
    <property type="entry name" value="Glyc_kinase_flavodox-like_fold"/>
</dbReference>
<evidence type="ECO:0000256" key="4">
    <source>
        <dbReference type="PIRNR" id="PIRNR006078"/>
    </source>
</evidence>
<keyword evidence="2 4" id="KW-0808">Transferase</keyword>
<dbReference type="InterPro" id="IPR036129">
    <property type="entry name" value="Glycerate_kinase_sf"/>
</dbReference>
<evidence type="ECO:0000313" key="6">
    <source>
        <dbReference type="Proteomes" id="UP000824133"/>
    </source>
</evidence>
<proteinExistence type="inferred from homology"/>
<organism evidence="5 6">
    <name type="scientific">Candidatus Olsenella excrementavium</name>
    <dbReference type="NCBI Taxonomy" id="2838709"/>
    <lineage>
        <taxon>Bacteria</taxon>
        <taxon>Bacillati</taxon>
        <taxon>Actinomycetota</taxon>
        <taxon>Coriobacteriia</taxon>
        <taxon>Coriobacteriales</taxon>
        <taxon>Atopobiaceae</taxon>
        <taxon>Olsenella</taxon>
    </lineage>
</organism>
<dbReference type="InterPro" id="IPR004381">
    <property type="entry name" value="Glycerate_kinase"/>
</dbReference>
<dbReference type="Gene3D" id="3.90.1510.10">
    <property type="entry name" value="Glycerate kinase, domain 2"/>
    <property type="match status" value="1"/>
</dbReference>
<evidence type="ECO:0000256" key="2">
    <source>
        <dbReference type="ARBA" id="ARBA00022679"/>
    </source>
</evidence>
<dbReference type="PIRSF" id="PIRSF006078">
    <property type="entry name" value="GlxK"/>
    <property type="match status" value="1"/>
</dbReference>
<dbReference type="PANTHER" id="PTHR21599:SF0">
    <property type="entry name" value="GLYCERATE KINASE"/>
    <property type="match status" value="1"/>
</dbReference>
<dbReference type="NCBIfam" id="TIGR00045">
    <property type="entry name" value="glycerate kinase"/>
    <property type="match status" value="1"/>
</dbReference>
<dbReference type="SUPFAM" id="SSF110738">
    <property type="entry name" value="Glycerate kinase I"/>
    <property type="match status" value="1"/>
</dbReference>
<dbReference type="Proteomes" id="UP000824133">
    <property type="component" value="Unassembled WGS sequence"/>
</dbReference>
<comment type="caution">
    <text evidence="5">The sequence shown here is derived from an EMBL/GenBank/DDBJ whole genome shotgun (WGS) entry which is preliminary data.</text>
</comment>
<reference evidence="5" key="2">
    <citation type="submission" date="2021-04" db="EMBL/GenBank/DDBJ databases">
        <authorList>
            <person name="Gilroy R."/>
        </authorList>
    </citation>
    <scope>NUCLEOTIDE SEQUENCE</scope>
    <source>
        <strain evidence="5">ChiHjej10B9-743</strain>
    </source>
</reference>
<keyword evidence="3 4" id="KW-0418">Kinase</keyword>
<dbReference type="InterPro" id="IPR018197">
    <property type="entry name" value="Glycerate_kinase_RE-like"/>
</dbReference>
<evidence type="ECO:0000256" key="1">
    <source>
        <dbReference type="ARBA" id="ARBA00006284"/>
    </source>
</evidence>
<dbReference type="PANTHER" id="PTHR21599">
    <property type="entry name" value="GLYCERATE KINASE"/>
    <property type="match status" value="1"/>
</dbReference>
<dbReference type="GO" id="GO:0008887">
    <property type="term" value="F:glycerate kinase activity"/>
    <property type="evidence" value="ECO:0007669"/>
    <property type="project" value="UniProtKB-UniRule"/>
</dbReference>
<evidence type="ECO:0000256" key="3">
    <source>
        <dbReference type="ARBA" id="ARBA00022777"/>
    </source>
</evidence>
<gene>
    <name evidence="5" type="ORF">IAA42_01830</name>
</gene>
<sequence>MERAPRFVFASDSLKGTLSSADAARLLGGAAERHFPGCSWVAVPMADGGEGTVDALLAACGGEKIRAVVEDPLSRPVEASYAMLPGGRAVIEMAAASGLTLLAPGEHDPRLTSTYGTGQLVLDALERGARDVTVALGGSATNDGGMGLVRALGARPLDAEGIELAGTGADLGRVARVDPSGLSPLVAGASFHTMCDVDNPLVGPEGASLVFGPQKGASPEIARELDDGMRNWAHVLEETFDRSFNVPGAGAAGGLGAACLAFLGAEPVSGIARVLDLVGFDALLSEADLCVTGEGHADAQTAHGKVVSGVAAACARAGVPCVAVVGGMSAGAAAMPGVAAMLPAAIDAMPLEETLARAEELYALAAERLFSLLELGMSWGNAEAGT</sequence>
<accession>A0A9D1ZD27</accession>
<name>A0A9D1ZD27_9ACTN</name>
<dbReference type="EMBL" id="DXCP01000010">
    <property type="protein sequence ID" value="HIY79163.1"/>
    <property type="molecule type" value="Genomic_DNA"/>
</dbReference>
<dbReference type="Pfam" id="PF02595">
    <property type="entry name" value="Gly_kinase"/>
    <property type="match status" value="1"/>
</dbReference>
<comment type="similarity">
    <text evidence="1 4">Belongs to the glycerate kinase type-1 family.</text>
</comment>
<protein>
    <submittedName>
        <fullName evidence="5">Glycerate kinase</fullName>
    </submittedName>
</protein>
<reference evidence="5" key="1">
    <citation type="journal article" date="2021" name="PeerJ">
        <title>Extensive microbial diversity within the chicken gut microbiome revealed by metagenomics and culture.</title>
        <authorList>
            <person name="Gilroy R."/>
            <person name="Ravi A."/>
            <person name="Getino M."/>
            <person name="Pursley I."/>
            <person name="Horton D.L."/>
            <person name="Alikhan N.F."/>
            <person name="Baker D."/>
            <person name="Gharbi K."/>
            <person name="Hall N."/>
            <person name="Watson M."/>
            <person name="Adriaenssens E.M."/>
            <person name="Foster-Nyarko E."/>
            <person name="Jarju S."/>
            <person name="Secka A."/>
            <person name="Antonio M."/>
            <person name="Oren A."/>
            <person name="Chaudhuri R.R."/>
            <person name="La Ragione R."/>
            <person name="Hildebrand F."/>
            <person name="Pallen M.J."/>
        </authorList>
    </citation>
    <scope>NUCLEOTIDE SEQUENCE</scope>
    <source>
        <strain evidence="5">ChiHjej10B9-743</strain>
    </source>
</reference>
<dbReference type="GO" id="GO:0031388">
    <property type="term" value="P:organic acid phosphorylation"/>
    <property type="evidence" value="ECO:0007669"/>
    <property type="project" value="UniProtKB-UniRule"/>
</dbReference>